<feature type="domain" description="HPP transmembrane region" evidence="2">
    <location>
        <begin position="30"/>
        <end position="196"/>
    </location>
</feature>
<keyword evidence="1" id="KW-0472">Membrane</keyword>
<accession>A0A9P6YGZ8</accession>
<feature type="transmembrane region" description="Helical" evidence="1">
    <location>
        <begin position="91"/>
        <end position="111"/>
    </location>
</feature>
<evidence type="ECO:0000313" key="3">
    <source>
        <dbReference type="EMBL" id="KAG1547677.1"/>
    </source>
</evidence>
<proteinExistence type="predicted"/>
<sequence length="308" mass="33935">MSKLSKLPYILAYFLGYRKPDHKQKILPLWRVLLWSFLAAWIGIALLEIMFTYSPSFKEYHTPMIVASFGAGAVLVYGAIDAPLAQPRNVIGGQTIGCIVGVIIAQLFMGIKQDWASEDQKTAVMWVAGASAMAISLVLMQLTKTVHPPAGATALIANTTENIIEIKWFYIGIVFLSAVLQVAIGCLINNIERKYPSYWWKPDHFPLQIDPTTAATVISFGDQDTASHHSKRTEEGVLAKMNSNQDADKDEESNLDTIQSGTSSILELDRAISILKIHSTKALTLKDQESLNSLIDKISTHSSASQKN</sequence>
<dbReference type="EMBL" id="JAANIT010000442">
    <property type="protein sequence ID" value="KAG1547677.1"/>
    <property type="molecule type" value="Genomic_DNA"/>
</dbReference>
<feature type="transmembrane region" description="Helical" evidence="1">
    <location>
        <begin position="32"/>
        <end position="53"/>
    </location>
</feature>
<evidence type="ECO:0000259" key="2">
    <source>
        <dbReference type="Pfam" id="PF04982"/>
    </source>
</evidence>
<dbReference type="InterPro" id="IPR007065">
    <property type="entry name" value="HPP"/>
</dbReference>
<feature type="transmembrane region" description="Helical" evidence="1">
    <location>
        <begin position="65"/>
        <end position="85"/>
    </location>
</feature>
<name>A0A9P6YGZ8_RHIOR</name>
<dbReference type="Proteomes" id="UP000717996">
    <property type="component" value="Unassembled WGS sequence"/>
</dbReference>
<reference evidence="3" key="1">
    <citation type="journal article" date="2020" name="Microb. Genom.">
        <title>Genetic diversity of clinical and environmental Mucorales isolates obtained from an investigation of mucormycosis cases among solid organ transplant recipients.</title>
        <authorList>
            <person name="Nguyen M.H."/>
            <person name="Kaul D."/>
            <person name="Muto C."/>
            <person name="Cheng S.J."/>
            <person name="Richter R.A."/>
            <person name="Bruno V.M."/>
            <person name="Liu G."/>
            <person name="Beyhan S."/>
            <person name="Sundermann A.J."/>
            <person name="Mounaud S."/>
            <person name="Pasculle A.W."/>
            <person name="Nierman W.C."/>
            <person name="Driscoll E."/>
            <person name="Cumbie R."/>
            <person name="Clancy C.J."/>
            <person name="Dupont C.L."/>
        </authorList>
    </citation>
    <scope>NUCLEOTIDE SEQUENCE</scope>
    <source>
        <strain evidence="3">GL16</strain>
    </source>
</reference>
<dbReference type="Pfam" id="PF04982">
    <property type="entry name" value="TM_HPP"/>
    <property type="match status" value="1"/>
</dbReference>
<dbReference type="PANTHER" id="PTHR33741">
    <property type="entry name" value="TRANSMEMBRANE PROTEIN DDB_G0269096-RELATED"/>
    <property type="match status" value="1"/>
</dbReference>
<dbReference type="InterPro" id="IPR058581">
    <property type="entry name" value="TM_HPP"/>
</dbReference>
<gene>
    <name evidence="3" type="ORF">G6F51_004120</name>
</gene>
<dbReference type="PANTHER" id="PTHR33741:SF5">
    <property type="entry name" value="TRANSMEMBRANE PROTEIN DDB_G0269096-RELATED"/>
    <property type="match status" value="1"/>
</dbReference>
<feature type="transmembrane region" description="Helical" evidence="1">
    <location>
        <begin position="123"/>
        <end position="142"/>
    </location>
</feature>
<evidence type="ECO:0000313" key="4">
    <source>
        <dbReference type="Proteomes" id="UP000717996"/>
    </source>
</evidence>
<feature type="transmembrane region" description="Helical" evidence="1">
    <location>
        <begin position="168"/>
        <end position="191"/>
    </location>
</feature>
<comment type="caution">
    <text evidence="3">The sequence shown here is derived from an EMBL/GenBank/DDBJ whole genome shotgun (WGS) entry which is preliminary data.</text>
</comment>
<evidence type="ECO:0000256" key="1">
    <source>
        <dbReference type="SAM" id="Phobius"/>
    </source>
</evidence>
<dbReference type="AlphaFoldDB" id="A0A9P6YGZ8"/>
<keyword evidence="1" id="KW-0812">Transmembrane</keyword>
<keyword evidence="1" id="KW-1133">Transmembrane helix</keyword>
<organism evidence="3 4">
    <name type="scientific">Rhizopus oryzae</name>
    <name type="common">Mucormycosis agent</name>
    <name type="synonym">Rhizopus arrhizus var. delemar</name>
    <dbReference type="NCBI Taxonomy" id="64495"/>
    <lineage>
        <taxon>Eukaryota</taxon>
        <taxon>Fungi</taxon>
        <taxon>Fungi incertae sedis</taxon>
        <taxon>Mucoromycota</taxon>
        <taxon>Mucoromycotina</taxon>
        <taxon>Mucoromycetes</taxon>
        <taxon>Mucorales</taxon>
        <taxon>Mucorineae</taxon>
        <taxon>Rhizopodaceae</taxon>
        <taxon>Rhizopus</taxon>
    </lineage>
</organism>
<dbReference type="OrthoDB" id="2016548at2759"/>
<protein>
    <recommendedName>
        <fullName evidence="2">HPP transmembrane region domain-containing protein</fullName>
    </recommendedName>
</protein>